<reference evidence="1" key="1">
    <citation type="submission" date="2014-09" db="EMBL/GenBank/DDBJ databases">
        <authorList>
            <person name="Magalhaes I.L.F."/>
            <person name="Oliveira U."/>
            <person name="Santos F.R."/>
            <person name="Vidigal T.H.D.A."/>
            <person name="Brescovit A.D."/>
            <person name="Santos A.J."/>
        </authorList>
    </citation>
    <scope>NUCLEOTIDE SEQUENCE</scope>
    <source>
        <tissue evidence="1">Shoot tissue taken approximately 20 cm above the soil surface</tissue>
    </source>
</reference>
<sequence>MYIPGLNDGAGPESTALPCFTARLAMRSMLLRSTIILHGTAGQGVHGNYGNIKMRAIDQSCYRAHSQASISTADNVTTAFEAHKSPCSRKRTYSGISTANKNIASPVHPGFLSVP</sequence>
<proteinExistence type="predicted"/>
<reference evidence="1" key="2">
    <citation type="journal article" date="2015" name="Data Brief">
        <title>Shoot transcriptome of the giant reed, Arundo donax.</title>
        <authorList>
            <person name="Barrero R.A."/>
            <person name="Guerrero F.D."/>
            <person name="Moolhuijzen P."/>
            <person name="Goolsby J.A."/>
            <person name="Tidwell J."/>
            <person name="Bellgard S.E."/>
            <person name="Bellgard M.I."/>
        </authorList>
    </citation>
    <scope>NUCLEOTIDE SEQUENCE</scope>
    <source>
        <tissue evidence="1">Shoot tissue taken approximately 20 cm above the soil surface</tissue>
    </source>
</reference>
<protein>
    <submittedName>
        <fullName evidence="1">Uncharacterized protein</fullName>
    </submittedName>
</protein>
<evidence type="ECO:0000313" key="1">
    <source>
        <dbReference type="EMBL" id="JAE11973.1"/>
    </source>
</evidence>
<dbReference type="AlphaFoldDB" id="A0A0A9FUI5"/>
<organism evidence="1">
    <name type="scientific">Arundo donax</name>
    <name type="common">Giant reed</name>
    <name type="synonym">Donax arundinaceus</name>
    <dbReference type="NCBI Taxonomy" id="35708"/>
    <lineage>
        <taxon>Eukaryota</taxon>
        <taxon>Viridiplantae</taxon>
        <taxon>Streptophyta</taxon>
        <taxon>Embryophyta</taxon>
        <taxon>Tracheophyta</taxon>
        <taxon>Spermatophyta</taxon>
        <taxon>Magnoliopsida</taxon>
        <taxon>Liliopsida</taxon>
        <taxon>Poales</taxon>
        <taxon>Poaceae</taxon>
        <taxon>PACMAD clade</taxon>
        <taxon>Arundinoideae</taxon>
        <taxon>Arundineae</taxon>
        <taxon>Arundo</taxon>
    </lineage>
</organism>
<dbReference type="EMBL" id="GBRH01185923">
    <property type="protein sequence ID" value="JAE11973.1"/>
    <property type="molecule type" value="Transcribed_RNA"/>
</dbReference>
<name>A0A0A9FUI5_ARUDO</name>
<accession>A0A0A9FUI5</accession>